<evidence type="ECO:0000313" key="2">
    <source>
        <dbReference type="Proteomes" id="UP001432251"/>
    </source>
</evidence>
<keyword evidence="2" id="KW-1185">Reference proteome</keyword>
<evidence type="ECO:0000313" key="1">
    <source>
        <dbReference type="EMBL" id="WWQ68433.1"/>
    </source>
</evidence>
<dbReference type="Proteomes" id="UP001432251">
    <property type="component" value="Chromosome"/>
</dbReference>
<proteinExistence type="predicted"/>
<sequence>MNTADLDPTGPDPHDRTDFADATRGLVDRLEPCVIRDSRGRTVWDNDRWAFLAQDCPDTVHPSLWRIGRLNSEQGLFEVVPGVYQVRGLDGSNMTLIEGDTGVVVIDPLCSREPAETAMELYRRNRGDRPVRAVIYTHSHGDHFGGVHGVTDPRTVAAGECPVVAPEGFMEHAVSENVFAGPAMRRRASYMYGARLPAGPEGMVGFGLAQGMSHGTFGLIPPTLTVSATGQEETLDGVRFVFQLTPDTEAPSEMNLALPDHEVLLIAENATHTLHNVLTLRGALVRDAHAWAASLTESMRLFEDAEVLIGSHHWPTWGRDRVHRVLTEQRDAYAYLHDQTVRLMNRGLTGPEIAEELTAFPGELGRAWSVRGYYGSLSHNVKAVYQRYMGWFDGNPAHLWQHPPVQQAERYVAYMGGADAVLTRARTSYEEGDLRWVAEVVNHVVFADPTNAAARELLATTYERLAHAQENGTWRNFYLTGAQELRAPHGERRPARPGFSLGSVDMIAALSARQAFESLTVCVDGPRAVAHRLLLRWEFTDIDETWTLLLGNGVLTPLPGDAPGAEKPQATLRLARGTLDRILAGHSSFTDAVHSGAIRADGDTGVLATFQSLLEQPGAAFPIVLP</sequence>
<reference evidence="1" key="1">
    <citation type="journal article" date="2025" name="Int. J. Syst. Evol. Microbiol.">
        <title>Streptomyces citrinus sp. nov., with yellow diffusible pigment.</title>
        <authorList>
            <person name="He Y."/>
            <person name="Yang E."/>
            <person name="Xu J."/>
            <person name="Sun Y."/>
            <person name="Sun L."/>
        </authorList>
    </citation>
    <scope>NUCLEOTIDE SEQUENCE</scope>
    <source>
        <strain evidence="1">Q6</strain>
    </source>
</reference>
<accession>A0ACD5AN18</accession>
<gene>
    <name evidence="1" type="ORF">V2W30_37270</name>
</gene>
<organism evidence="1 2">
    <name type="scientific">Streptomyces citrinus</name>
    <dbReference type="NCBI Taxonomy" id="3118173"/>
    <lineage>
        <taxon>Bacteria</taxon>
        <taxon>Bacillati</taxon>
        <taxon>Actinomycetota</taxon>
        <taxon>Actinomycetes</taxon>
        <taxon>Kitasatosporales</taxon>
        <taxon>Streptomycetaceae</taxon>
        <taxon>Streptomyces</taxon>
    </lineage>
</organism>
<protein>
    <submittedName>
        <fullName evidence="1">Alkyl sulfatase dimerization domain-containing protein</fullName>
    </submittedName>
</protein>
<name>A0ACD5AN18_9ACTN</name>
<dbReference type="EMBL" id="CP146022">
    <property type="protein sequence ID" value="WWQ68433.1"/>
    <property type="molecule type" value="Genomic_DNA"/>
</dbReference>